<keyword evidence="2 5" id="KW-0812">Transmembrane</keyword>
<proteinExistence type="predicted"/>
<dbReference type="GO" id="GO:0015267">
    <property type="term" value="F:channel activity"/>
    <property type="evidence" value="ECO:0007669"/>
    <property type="project" value="InterPro"/>
</dbReference>
<dbReference type="EMBL" id="UINC01044322">
    <property type="protein sequence ID" value="SVB49620.1"/>
    <property type="molecule type" value="Genomic_DNA"/>
</dbReference>
<evidence type="ECO:0000256" key="5">
    <source>
        <dbReference type="SAM" id="Phobius"/>
    </source>
</evidence>
<evidence type="ECO:0000313" key="6">
    <source>
        <dbReference type="EMBL" id="SVB49620.1"/>
    </source>
</evidence>
<dbReference type="Pfam" id="PF00230">
    <property type="entry name" value="MIP"/>
    <property type="match status" value="1"/>
</dbReference>
<evidence type="ECO:0008006" key="7">
    <source>
        <dbReference type="Google" id="ProtNLM"/>
    </source>
</evidence>
<dbReference type="InterPro" id="IPR000425">
    <property type="entry name" value="MIP"/>
</dbReference>
<dbReference type="InterPro" id="IPR023271">
    <property type="entry name" value="Aquaporin-like"/>
</dbReference>
<sequence>MTLSPEDLSSPSAWRETAAEFIATLCFVFIGAGSVVSVGIFLGSEETVTASTIVVIGLAHALAIAVL</sequence>
<evidence type="ECO:0000256" key="3">
    <source>
        <dbReference type="ARBA" id="ARBA00022989"/>
    </source>
</evidence>
<dbReference type="SUPFAM" id="SSF81338">
    <property type="entry name" value="Aquaporin-like"/>
    <property type="match status" value="1"/>
</dbReference>
<accession>A0A382EG24</accession>
<dbReference type="GO" id="GO:0016020">
    <property type="term" value="C:membrane"/>
    <property type="evidence" value="ECO:0007669"/>
    <property type="project" value="UniProtKB-SubCell"/>
</dbReference>
<protein>
    <recommendedName>
        <fullName evidence="7">Aquaporin</fullName>
    </recommendedName>
</protein>
<evidence type="ECO:0000256" key="1">
    <source>
        <dbReference type="ARBA" id="ARBA00004141"/>
    </source>
</evidence>
<organism evidence="6">
    <name type="scientific">marine metagenome</name>
    <dbReference type="NCBI Taxonomy" id="408172"/>
    <lineage>
        <taxon>unclassified sequences</taxon>
        <taxon>metagenomes</taxon>
        <taxon>ecological metagenomes</taxon>
    </lineage>
</organism>
<evidence type="ECO:0000256" key="4">
    <source>
        <dbReference type="ARBA" id="ARBA00023136"/>
    </source>
</evidence>
<keyword evidence="4 5" id="KW-0472">Membrane</keyword>
<gene>
    <name evidence="6" type="ORF">METZ01_LOCUS202474</name>
</gene>
<evidence type="ECO:0000256" key="2">
    <source>
        <dbReference type="ARBA" id="ARBA00022692"/>
    </source>
</evidence>
<name>A0A382EG24_9ZZZZ</name>
<reference evidence="6" key="1">
    <citation type="submission" date="2018-05" db="EMBL/GenBank/DDBJ databases">
        <authorList>
            <person name="Lanie J.A."/>
            <person name="Ng W.-L."/>
            <person name="Kazmierczak K.M."/>
            <person name="Andrzejewski T.M."/>
            <person name="Davidsen T.M."/>
            <person name="Wayne K.J."/>
            <person name="Tettelin H."/>
            <person name="Glass J.I."/>
            <person name="Rusch D."/>
            <person name="Podicherti R."/>
            <person name="Tsui H.-C.T."/>
            <person name="Winkler M.E."/>
        </authorList>
    </citation>
    <scope>NUCLEOTIDE SEQUENCE</scope>
</reference>
<feature type="transmembrane region" description="Helical" evidence="5">
    <location>
        <begin position="48"/>
        <end position="66"/>
    </location>
</feature>
<comment type="subcellular location">
    <subcellularLocation>
        <location evidence="1">Membrane</location>
        <topology evidence="1">Multi-pass membrane protein</topology>
    </subcellularLocation>
</comment>
<keyword evidence="3 5" id="KW-1133">Transmembrane helix</keyword>
<dbReference type="AlphaFoldDB" id="A0A382EG24"/>
<dbReference type="Gene3D" id="1.20.1080.10">
    <property type="entry name" value="Glycerol uptake facilitator protein"/>
    <property type="match status" value="1"/>
</dbReference>
<feature type="non-terminal residue" evidence="6">
    <location>
        <position position="67"/>
    </location>
</feature>
<feature type="transmembrane region" description="Helical" evidence="5">
    <location>
        <begin position="21"/>
        <end position="42"/>
    </location>
</feature>